<dbReference type="RefSeq" id="WP_307404982.1">
    <property type="nucleotide sequence ID" value="NZ_JAUSUR010000001.1"/>
</dbReference>
<sequence length="290" mass="33497">MNTTIDRLNNVIEYIEQNLKEELSFDKLADIYGNSKSVLQKTFLNICDLSLSDYIRRRRLSEAIHDIRDGEKIIDVSMNYQYNSSDAFTRAFKAQHGITPSEAKENDVTVTFFPKIRFTFSIKGVEAMNYKIEERTATRIIGYKYFVSMEQAGSNFIPSLWDALSEEQLQNLLEKSNHKIDGIIGINADMYNNGFDYYIAVTSDEPAIDGLDEFVIKESTWLKVHVEGPLRPEPVKLKKAYGNLFKEWLPNSNYEHSGIAEIEYYPDLFKDKTDEDFVTEIWVSVNKLKG</sequence>
<evidence type="ECO:0000313" key="6">
    <source>
        <dbReference type="Proteomes" id="UP001230220"/>
    </source>
</evidence>
<evidence type="ECO:0000256" key="1">
    <source>
        <dbReference type="ARBA" id="ARBA00023015"/>
    </source>
</evidence>
<dbReference type="InterPro" id="IPR010499">
    <property type="entry name" value="AraC_E-bd"/>
</dbReference>
<dbReference type="SMART" id="SM00871">
    <property type="entry name" value="AraC_E_bind"/>
    <property type="match status" value="1"/>
</dbReference>
<gene>
    <name evidence="5" type="ORF">J2S15_000402</name>
</gene>
<dbReference type="SUPFAM" id="SSF46689">
    <property type="entry name" value="Homeodomain-like"/>
    <property type="match status" value="2"/>
</dbReference>
<dbReference type="InterPro" id="IPR018060">
    <property type="entry name" value="HTH_AraC"/>
</dbReference>
<evidence type="ECO:0000259" key="4">
    <source>
        <dbReference type="PROSITE" id="PS01124"/>
    </source>
</evidence>
<dbReference type="Gene3D" id="3.20.80.10">
    <property type="entry name" value="Regulatory factor, effector binding domain"/>
    <property type="match status" value="1"/>
</dbReference>
<evidence type="ECO:0000256" key="3">
    <source>
        <dbReference type="ARBA" id="ARBA00023163"/>
    </source>
</evidence>
<dbReference type="InterPro" id="IPR011256">
    <property type="entry name" value="Reg_factor_effector_dom_sf"/>
</dbReference>
<dbReference type="Pfam" id="PF12833">
    <property type="entry name" value="HTH_18"/>
    <property type="match status" value="1"/>
</dbReference>
<dbReference type="PROSITE" id="PS00041">
    <property type="entry name" value="HTH_ARAC_FAMILY_1"/>
    <property type="match status" value="1"/>
</dbReference>
<dbReference type="InterPro" id="IPR018062">
    <property type="entry name" value="HTH_AraC-typ_CS"/>
</dbReference>
<dbReference type="InterPro" id="IPR050959">
    <property type="entry name" value="MarA-like"/>
</dbReference>
<dbReference type="PANTHER" id="PTHR47504:SF5">
    <property type="entry name" value="RIGHT ORIGIN-BINDING PROTEIN"/>
    <property type="match status" value="1"/>
</dbReference>
<dbReference type="Gene3D" id="1.10.10.60">
    <property type="entry name" value="Homeodomain-like"/>
    <property type="match status" value="2"/>
</dbReference>
<keyword evidence="2" id="KW-0238">DNA-binding</keyword>
<keyword evidence="1" id="KW-0805">Transcription regulation</keyword>
<accession>A0ABU0DYF6</accession>
<dbReference type="InterPro" id="IPR029442">
    <property type="entry name" value="GyrI-like"/>
</dbReference>
<keyword evidence="6" id="KW-1185">Reference proteome</keyword>
<dbReference type="SMART" id="SM00342">
    <property type="entry name" value="HTH_ARAC"/>
    <property type="match status" value="1"/>
</dbReference>
<keyword evidence="3" id="KW-0804">Transcription</keyword>
<dbReference type="EMBL" id="JAUSUR010000001">
    <property type="protein sequence ID" value="MDQ0359671.1"/>
    <property type="molecule type" value="Genomic_DNA"/>
</dbReference>
<dbReference type="PROSITE" id="PS01124">
    <property type="entry name" value="HTH_ARAC_FAMILY_2"/>
    <property type="match status" value="1"/>
</dbReference>
<dbReference type="Pfam" id="PF06445">
    <property type="entry name" value="GyrI-like"/>
    <property type="match status" value="1"/>
</dbReference>
<name>A0ABU0DYF6_9FIRM</name>
<comment type="caution">
    <text evidence="5">The sequence shown here is derived from an EMBL/GenBank/DDBJ whole genome shotgun (WGS) entry which is preliminary data.</text>
</comment>
<dbReference type="SUPFAM" id="SSF55136">
    <property type="entry name" value="Probable bacterial effector-binding domain"/>
    <property type="match status" value="1"/>
</dbReference>
<reference evidence="5 6" key="1">
    <citation type="submission" date="2023-07" db="EMBL/GenBank/DDBJ databases">
        <title>Genomic Encyclopedia of Type Strains, Phase IV (KMG-IV): sequencing the most valuable type-strain genomes for metagenomic binning, comparative biology and taxonomic classification.</title>
        <authorList>
            <person name="Goeker M."/>
        </authorList>
    </citation>
    <scope>NUCLEOTIDE SEQUENCE [LARGE SCALE GENOMIC DNA]</scope>
    <source>
        <strain evidence="5 6">DSM 16784</strain>
    </source>
</reference>
<proteinExistence type="predicted"/>
<dbReference type="PANTHER" id="PTHR47504">
    <property type="entry name" value="RIGHT ORIGIN-BINDING PROTEIN"/>
    <property type="match status" value="1"/>
</dbReference>
<dbReference type="Proteomes" id="UP001230220">
    <property type="component" value="Unassembled WGS sequence"/>
</dbReference>
<organism evidence="5 6">
    <name type="scientific">Breznakia pachnodae</name>
    <dbReference type="NCBI Taxonomy" id="265178"/>
    <lineage>
        <taxon>Bacteria</taxon>
        <taxon>Bacillati</taxon>
        <taxon>Bacillota</taxon>
        <taxon>Erysipelotrichia</taxon>
        <taxon>Erysipelotrichales</taxon>
        <taxon>Erysipelotrichaceae</taxon>
        <taxon>Breznakia</taxon>
    </lineage>
</organism>
<dbReference type="InterPro" id="IPR009057">
    <property type="entry name" value="Homeodomain-like_sf"/>
</dbReference>
<protein>
    <submittedName>
        <fullName evidence="5">AraC family transcriptional regulator</fullName>
    </submittedName>
</protein>
<feature type="domain" description="HTH araC/xylS-type" evidence="4">
    <location>
        <begin position="9"/>
        <end position="106"/>
    </location>
</feature>
<evidence type="ECO:0000313" key="5">
    <source>
        <dbReference type="EMBL" id="MDQ0359671.1"/>
    </source>
</evidence>
<evidence type="ECO:0000256" key="2">
    <source>
        <dbReference type="ARBA" id="ARBA00023125"/>
    </source>
</evidence>